<dbReference type="InterPro" id="IPR052548">
    <property type="entry name" value="Type_VII_TA_antitoxin"/>
</dbReference>
<dbReference type="InterPro" id="IPR007842">
    <property type="entry name" value="HEPN_dom"/>
</dbReference>
<dbReference type="InterPro" id="IPR041633">
    <property type="entry name" value="Polbeta"/>
</dbReference>
<dbReference type="PANTHER" id="PTHR33933">
    <property type="entry name" value="NUCLEOTIDYLTRANSFERASE"/>
    <property type="match status" value="1"/>
</dbReference>
<evidence type="ECO:0008006" key="4">
    <source>
        <dbReference type="Google" id="ProtNLM"/>
    </source>
</evidence>
<comment type="caution">
    <text evidence="3">The sequence shown here is derived from an EMBL/GenBank/DDBJ whole genome shotgun (WGS) entry which is preliminary data.</text>
</comment>
<dbReference type="Gene3D" id="1.20.120.330">
    <property type="entry name" value="Nucleotidyltransferases domain 2"/>
    <property type="match status" value="1"/>
</dbReference>
<name>A0A0F9EM73_9ZZZZ</name>
<dbReference type="Pfam" id="PF05168">
    <property type="entry name" value="HEPN"/>
    <property type="match status" value="1"/>
</dbReference>
<evidence type="ECO:0000259" key="2">
    <source>
        <dbReference type="Pfam" id="PF18765"/>
    </source>
</evidence>
<feature type="domain" description="Polymerase beta nucleotidyltransferase" evidence="2">
    <location>
        <begin position="21"/>
        <end position="108"/>
    </location>
</feature>
<dbReference type="PANTHER" id="PTHR33933:SF1">
    <property type="entry name" value="PROTEIN ADENYLYLTRANSFERASE MNTA-RELATED"/>
    <property type="match status" value="1"/>
</dbReference>
<dbReference type="Pfam" id="PF18765">
    <property type="entry name" value="Polbeta"/>
    <property type="match status" value="1"/>
</dbReference>
<dbReference type="InterPro" id="IPR043519">
    <property type="entry name" value="NT_sf"/>
</dbReference>
<accession>A0A0F9EM73</accession>
<gene>
    <name evidence="3" type="ORF">LCGC14_2349850</name>
</gene>
<dbReference type="Gene3D" id="3.30.460.10">
    <property type="entry name" value="Beta Polymerase, domain 2"/>
    <property type="match status" value="1"/>
</dbReference>
<feature type="domain" description="HEPN" evidence="1">
    <location>
        <begin position="139"/>
        <end position="235"/>
    </location>
</feature>
<dbReference type="EMBL" id="LAZR01034186">
    <property type="protein sequence ID" value="KKL46015.1"/>
    <property type="molecule type" value="Genomic_DNA"/>
</dbReference>
<dbReference type="CDD" id="cd05403">
    <property type="entry name" value="NT_KNTase_like"/>
    <property type="match status" value="1"/>
</dbReference>
<organism evidence="3">
    <name type="scientific">marine sediment metagenome</name>
    <dbReference type="NCBI Taxonomy" id="412755"/>
    <lineage>
        <taxon>unclassified sequences</taxon>
        <taxon>metagenomes</taxon>
        <taxon>ecological metagenomes</taxon>
    </lineage>
</organism>
<proteinExistence type="predicted"/>
<evidence type="ECO:0000313" key="3">
    <source>
        <dbReference type="EMBL" id="KKL46015.1"/>
    </source>
</evidence>
<reference evidence="3" key="1">
    <citation type="journal article" date="2015" name="Nature">
        <title>Complex archaea that bridge the gap between prokaryotes and eukaryotes.</title>
        <authorList>
            <person name="Spang A."/>
            <person name="Saw J.H."/>
            <person name="Jorgensen S.L."/>
            <person name="Zaremba-Niedzwiedzka K."/>
            <person name="Martijn J."/>
            <person name="Lind A.E."/>
            <person name="van Eijk R."/>
            <person name="Schleper C."/>
            <person name="Guy L."/>
            <person name="Ettema T.J."/>
        </authorList>
    </citation>
    <scope>NUCLEOTIDE SEQUENCE</scope>
</reference>
<evidence type="ECO:0000259" key="1">
    <source>
        <dbReference type="Pfam" id="PF05168"/>
    </source>
</evidence>
<protein>
    <recommendedName>
        <fullName evidence="4">Polymerase beta nucleotidyltransferase domain-containing protein</fullName>
    </recommendedName>
</protein>
<dbReference type="SUPFAM" id="SSF81301">
    <property type="entry name" value="Nucleotidyltransferase"/>
    <property type="match status" value="1"/>
</dbReference>
<sequence>MTSIISVAIKSIIEDILKNLTEKFQDNIKCIILYGSWAKGSAYEDSDIDLLVVFDRIDKETGKSLRHIMHSTNTERSITIIPSSLKDFRNEKLPLYTAVKKEGKVIYGDIDLSINPEPPKIKYSEFFKSSHKFESQKIRIAEELLEKKLTSGISDLCFVASKHAIQAALSMKGKGYSSKIKILLPLAERYFGKAITQAFKKLIELYVKSEYGMEFLTEEEVKFAIEYAKKILEVYQQDA</sequence>
<dbReference type="AlphaFoldDB" id="A0A0F9EM73"/>